<dbReference type="GO" id="GO:0032040">
    <property type="term" value="C:small-subunit processome"/>
    <property type="evidence" value="ECO:0007669"/>
    <property type="project" value="TreeGrafter"/>
</dbReference>
<dbReference type="AlphaFoldDB" id="A0A6G1SJM5"/>
<accession>A0A6G1SJM5</accession>
<dbReference type="GO" id="GO:0042274">
    <property type="term" value="P:ribosomal small subunit biogenesis"/>
    <property type="evidence" value="ECO:0007669"/>
    <property type="project" value="UniProtKB-ARBA"/>
</dbReference>
<dbReference type="InterPro" id="IPR044281">
    <property type="entry name" value="IMP4/RPF1"/>
</dbReference>
<dbReference type="Gene3D" id="3.40.50.10480">
    <property type="entry name" value="Probable brix-domain ribosomal biogenesis protein"/>
    <property type="match status" value="1"/>
</dbReference>
<dbReference type="PANTHER" id="PTHR22734:SF2">
    <property type="entry name" value="U3 SMALL NUCLEOLAR RIBONUCLEOPROTEIN PROTEIN IMP4"/>
    <property type="match status" value="1"/>
</dbReference>
<dbReference type="SUPFAM" id="SSF52954">
    <property type="entry name" value="Class II aaRS ABD-related"/>
    <property type="match status" value="1"/>
</dbReference>
<sequence>MLRRQQRLKREYLVRKSEEDKKRAVTENKKKIKLALDDNQEIPKELRSGALSLLKTADLDLEETDELTTSYQDDEYRWAGVENPKVVITTSREPSSKLKVFAKELKLIFPNSQRINRGGYELKQLIESCKSNDVTDLVIAHETRGNPDGLIVSHLPFGPTAYFQLTNVVMRHDIEGLSTMSEAYPHLIFENMDSKLGKRVTNILKHLFPVPKPDTKRIITFSNNDDFISFRHHNFKKEAGVTLLTEVGPRFEMMIYDIKLGTIDVAESCNSEWSLRPYMNTAKKRKYLSEA</sequence>
<evidence type="ECO:0000259" key="1">
    <source>
        <dbReference type="PROSITE" id="PS50833"/>
    </source>
</evidence>
<reference evidence="2" key="1">
    <citation type="submission" date="2018-10" db="EMBL/GenBank/DDBJ databases">
        <title>Transcriptome assembly of Aceria tosichella (Wheat curl mite) Type 2.</title>
        <authorList>
            <person name="Scully E.D."/>
            <person name="Geib S.M."/>
            <person name="Palmer N.A."/>
            <person name="Gupta A.K."/>
            <person name="Sarath G."/>
            <person name="Tatineni S."/>
        </authorList>
    </citation>
    <scope>NUCLEOTIDE SEQUENCE</scope>
    <source>
        <strain evidence="2">LincolnNE</strain>
    </source>
</reference>
<dbReference type="InterPro" id="IPR007109">
    <property type="entry name" value="Brix"/>
</dbReference>
<dbReference type="GO" id="GO:0006364">
    <property type="term" value="P:rRNA processing"/>
    <property type="evidence" value="ECO:0007669"/>
    <property type="project" value="InterPro"/>
</dbReference>
<proteinExistence type="predicted"/>
<dbReference type="Pfam" id="PF04427">
    <property type="entry name" value="Brix"/>
    <property type="match status" value="1"/>
</dbReference>
<evidence type="ECO:0000313" key="2">
    <source>
        <dbReference type="EMBL" id="MDE50110.1"/>
    </source>
</evidence>
<protein>
    <submittedName>
        <fullName evidence="2">Brix domain-containing protein ZK795.3</fullName>
    </submittedName>
</protein>
<name>A0A6G1SJM5_9ACAR</name>
<feature type="domain" description="Brix" evidence="1">
    <location>
        <begin position="84"/>
        <end position="264"/>
    </location>
</feature>
<dbReference type="GO" id="GO:0034457">
    <property type="term" value="C:Mpp10 complex"/>
    <property type="evidence" value="ECO:0007669"/>
    <property type="project" value="UniProtKB-ARBA"/>
</dbReference>
<gene>
    <name evidence="2" type="primary">ZK795.3</name>
    <name evidence="2" type="ORF">g.14891</name>
</gene>
<dbReference type="SMART" id="SM00879">
    <property type="entry name" value="Brix"/>
    <property type="match status" value="1"/>
</dbReference>
<dbReference type="FunFam" id="3.40.50.10480:FF:000001">
    <property type="entry name" value="IMP4, U3 small nucleolar ribonucleoprotein"/>
    <property type="match status" value="1"/>
</dbReference>
<organism evidence="2">
    <name type="scientific">Aceria tosichella</name>
    <name type="common">wheat curl mite</name>
    <dbReference type="NCBI Taxonomy" id="561515"/>
    <lineage>
        <taxon>Eukaryota</taxon>
        <taxon>Metazoa</taxon>
        <taxon>Ecdysozoa</taxon>
        <taxon>Arthropoda</taxon>
        <taxon>Chelicerata</taxon>
        <taxon>Arachnida</taxon>
        <taxon>Acari</taxon>
        <taxon>Acariformes</taxon>
        <taxon>Trombidiformes</taxon>
        <taxon>Prostigmata</taxon>
        <taxon>Eupodina</taxon>
        <taxon>Eriophyoidea</taxon>
        <taxon>Eriophyidae</taxon>
        <taxon>Eriophyinae</taxon>
        <taxon>Aceriini</taxon>
        <taxon>Aceria</taxon>
    </lineage>
</organism>
<dbReference type="GO" id="GO:0005654">
    <property type="term" value="C:nucleoplasm"/>
    <property type="evidence" value="ECO:0007669"/>
    <property type="project" value="UniProtKB-ARBA"/>
</dbReference>
<dbReference type="PANTHER" id="PTHR22734">
    <property type="entry name" value="U3 SMALL NUCLEOLAR RIBONUCLEOPROTEIN PROTEIN IMP4"/>
    <property type="match status" value="1"/>
</dbReference>
<dbReference type="GO" id="GO:0042134">
    <property type="term" value="F:rRNA primary transcript binding"/>
    <property type="evidence" value="ECO:0007669"/>
    <property type="project" value="InterPro"/>
</dbReference>
<dbReference type="PROSITE" id="PS50833">
    <property type="entry name" value="BRIX"/>
    <property type="match status" value="1"/>
</dbReference>
<dbReference type="EMBL" id="GGYP01005339">
    <property type="protein sequence ID" value="MDE50110.1"/>
    <property type="molecule type" value="Transcribed_RNA"/>
</dbReference>
<dbReference type="GO" id="GO:0030515">
    <property type="term" value="F:snoRNA binding"/>
    <property type="evidence" value="ECO:0007669"/>
    <property type="project" value="TreeGrafter"/>
</dbReference>